<sequence length="147" mass="16538">MDWFCVVFIRDFVKLREDPFPQFPYVFSGETERCSCRVSPCFHEQDRGFPIESSVVSGTTNAKPFIREQSDLQCEDRSSKSAALLDSATVNETPSSGVYRMMGLADCAGQVRLPATGRKRRRVREREFLSLGRISELNTVGVKSVSS</sequence>
<evidence type="ECO:0000313" key="1">
    <source>
        <dbReference type="EMBL" id="VFU61709.1"/>
    </source>
</evidence>
<name>A0A6N2N4F4_SALVM</name>
<organism evidence="1">
    <name type="scientific">Salix viminalis</name>
    <name type="common">Common osier</name>
    <name type="synonym">Basket willow</name>
    <dbReference type="NCBI Taxonomy" id="40686"/>
    <lineage>
        <taxon>Eukaryota</taxon>
        <taxon>Viridiplantae</taxon>
        <taxon>Streptophyta</taxon>
        <taxon>Embryophyta</taxon>
        <taxon>Tracheophyta</taxon>
        <taxon>Spermatophyta</taxon>
        <taxon>Magnoliopsida</taxon>
        <taxon>eudicotyledons</taxon>
        <taxon>Gunneridae</taxon>
        <taxon>Pentapetalae</taxon>
        <taxon>rosids</taxon>
        <taxon>fabids</taxon>
        <taxon>Malpighiales</taxon>
        <taxon>Salicaceae</taxon>
        <taxon>Saliceae</taxon>
        <taxon>Salix</taxon>
    </lineage>
</organism>
<dbReference type="EMBL" id="CAADRP010002129">
    <property type="protein sequence ID" value="VFU61709.1"/>
    <property type="molecule type" value="Genomic_DNA"/>
</dbReference>
<reference evidence="1" key="1">
    <citation type="submission" date="2019-03" db="EMBL/GenBank/DDBJ databases">
        <authorList>
            <person name="Mank J."/>
            <person name="Almeida P."/>
        </authorList>
    </citation>
    <scope>NUCLEOTIDE SEQUENCE</scope>
    <source>
        <strain evidence="1">78183</strain>
    </source>
</reference>
<gene>
    <name evidence="1" type="ORF">SVIM_LOCUS462351</name>
</gene>
<dbReference type="AlphaFoldDB" id="A0A6N2N4F4"/>
<proteinExistence type="predicted"/>
<accession>A0A6N2N4F4</accession>
<protein>
    <submittedName>
        <fullName evidence="1">Uncharacterized protein</fullName>
    </submittedName>
</protein>